<dbReference type="PROSITE" id="PS51186">
    <property type="entry name" value="GNAT"/>
    <property type="match status" value="1"/>
</dbReference>
<dbReference type="EMBL" id="JBJHZZ010000002">
    <property type="protein sequence ID" value="MFL0246580.1"/>
    <property type="molecule type" value="Genomic_DNA"/>
</dbReference>
<evidence type="ECO:0000313" key="3">
    <source>
        <dbReference type="Proteomes" id="UP001623591"/>
    </source>
</evidence>
<dbReference type="RefSeq" id="WP_406769043.1">
    <property type="nucleotide sequence ID" value="NZ_JBJHZZ010000002.1"/>
</dbReference>
<dbReference type="InterPro" id="IPR000182">
    <property type="entry name" value="GNAT_dom"/>
</dbReference>
<dbReference type="Gene3D" id="3.40.630.30">
    <property type="match status" value="1"/>
</dbReference>
<evidence type="ECO:0000259" key="1">
    <source>
        <dbReference type="PROSITE" id="PS51186"/>
    </source>
</evidence>
<name>A0ABW8T2H7_9CLOT</name>
<organism evidence="2 3">
    <name type="scientific">Candidatus Clostridium stratigraminis</name>
    <dbReference type="NCBI Taxonomy" id="3381661"/>
    <lineage>
        <taxon>Bacteria</taxon>
        <taxon>Bacillati</taxon>
        <taxon>Bacillota</taxon>
        <taxon>Clostridia</taxon>
        <taxon>Eubacteriales</taxon>
        <taxon>Clostridiaceae</taxon>
        <taxon>Clostridium</taxon>
    </lineage>
</organism>
<dbReference type="Pfam" id="PF00583">
    <property type="entry name" value="Acetyltransf_1"/>
    <property type="match status" value="1"/>
</dbReference>
<dbReference type="PANTHER" id="PTHR13355:SF15">
    <property type="entry name" value="GCN5-RELATED N-ACETYLTRANSFERASE 3, CHLOROPLASTIC"/>
    <property type="match status" value="1"/>
</dbReference>
<dbReference type="CDD" id="cd04301">
    <property type="entry name" value="NAT_SF"/>
    <property type="match status" value="1"/>
</dbReference>
<feature type="domain" description="N-acetyltransferase" evidence="1">
    <location>
        <begin position="2"/>
        <end position="150"/>
    </location>
</feature>
<dbReference type="GO" id="GO:0016746">
    <property type="term" value="F:acyltransferase activity"/>
    <property type="evidence" value="ECO:0007669"/>
    <property type="project" value="UniProtKB-KW"/>
</dbReference>
<keyword evidence="2" id="KW-0808">Transferase</keyword>
<accession>A0ABW8T2H7</accession>
<comment type="caution">
    <text evidence="2">The sequence shown here is derived from an EMBL/GenBank/DDBJ whole genome shotgun (WGS) entry which is preliminary data.</text>
</comment>
<dbReference type="Proteomes" id="UP001623591">
    <property type="component" value="Unassembled WGS sequence"/>
</dbReference>
<proteinExistence type="predicted"/>
<gene>
    <name evidence="2" type="ORF">ACJDUG_06330</name>
</gene>
<evidence type="ECO:0000313" key="2">
    <source>
        <dbReference type="EMBL" id="MFL0246580.1"/>
    </source>
</evidence>
<dbReference type="PANTHER" id="PTHR13355">
    <property type="entry name" value="GLUCOSAMINE 6-PHOSPHATE N-ACETYLTRANSFERASE"/>
    <property type="match status" value="1"/>
</dbReference>
<keyword evidence="3" id="KW-1185">Reference proteome</keyword>
<protein>
    <submittedName>
        <fullName evidence="2">GNAT family N-acetyltransferase</fullName>
        <ecNumber evidence="2">2.3.-.-</ecNumber>
    </submittedName>
</protein>
<dbReference type="InterPro" id="IPR016181">
    <property type="entry name" value="Acyl_CoA_acyltransferase"/>
</dbReference>
<keyword evidence="2" id="KW-0012">Acyltransferase</keyword>
<dbReference type="SUPFAM" id="SSF55729">
    <property type="entry name" value="Acyl-CoA N-acyltransferases (Nat)"/>
    <property type="match status" value="1"/>
</dbReference>
<dbReference type="EC" id="2.3.-.-" evidence="2"/>
<reference evidence="2 3" key="1">
    <citation type="submission" date="2024-11" db="EMBL/GenBank/DDBJ databases">
        <authorList>
            <person name="Heng Y.C."/>
            <person name="Lim A.C.H."/>
            <person name="Lee J.K.Y."/>
            <person name="Kittelmann S."/>
        </authorList>
    </citation>
    <scope>NUCLEOTIDE SEQUENCE [LARGE SCALE GENOMIC DNA]</scope>
    <source>
        <strain evidence="2 3">WILCCON 0185</strain>
    </source>
</reference>
<dbReference type="InterPro" id="IPR039143">
    <property type="entry name" value="GNPNAT1-like"/>
</dbReference>
<sequence>MITYKFAEIKDLNLLVSLRLEFLEVVPSNKEYQNLKINIEKYFKTKILSGECTVVLAESNSNVVGTGIMFYYNSVPSVSNMTGKNAYITSMYVHERFRRQMIGSTILTKLLEKAKERDYEVIMLNATDIGRKLYEKHGFTDISNGMIYKY</sequence>